<dbReference type="Pfam" id="PF03109">
    <property type="entry name" value="ABC1"/>
    <property type="match status" value="1"/>
</dbReference>
<feature type="transmembrane region" description="Helical" evidence="3">
    <location>
        <begin position="559"/>
        <end position="580"/>
    </location>
</feature>
<dbReference type="HOGENOM" id="CLU_006533_0_3_11"/>
<dbReference type="Proteomes" id="UP000000214">
    <property type="component" value="Chromosome"/>
</dbReference>
<dbReference type="SUPFAM" id="SSF56112">
    <property type="entry name" value="Protein kinase-like (PK-like)"/>
    <property type="match status" value="1"/>
</dbReference>
<dbReference type="CDD" id="cd05121">
    <property type="entry name" value="ABC1_ADCK3-like"/>
    <property type="match status" value="1"/>
</dbReference>
<dbReference type="InterPro" id="IPR050154">
    <property type="entry name" value="UbiB_kinase"/>
</dbReference>
<keyword evidence="3" id="KW-0472">Membrane</keyword>
<evidence type="ECO:0000313" key="6">
    <source>
        <dbReference type="Proteomes" id="UP000000214"/>
    </source>
</evidence>
<evidence type="ECO:0000256" key="2">
    <source>
        <dbReference type="SAM" id="MobiDB-lite"/>
    </source>
</evidence>
<feature type="region of interest" description="Disordered" evidence="2">
    <location>
        <begin position="1"/>
        <end position="48"/>
    </location>
</feature>
<organism evidence="5 6">
    <name type="scientific">Acidipropionibacterium acidipropionici (strain ATCC 4875 / DSM 20272 / JCM 6432 / NBRC 12425 / NCIMB 8070 / 4)</name>
    <name type="common">Propionibacterium acidipropionici</name>
    <dbReference type="NCBI Taxonomy" id="1171373"/>
    <lineage>
        <taxon>Bacteria</taxon>
        <taxon>Bacillati</taxon>
        <taxon>Actinomycetota</taxon>
        <taxon>Actinomycetes</taxon>
        <taxon>Propionibacteriales</taxon>
        <taxon>Propionibacteriaceae</taxon>
        <taxon>Acidipropionibacterium</taxon>
    </lineage>
</organism>
<keyword evidence="3" id="KW-1133">Transmembrane helix</keyword>
<accession>K7S1L3</accession>
<name>K7S1L3_ACIA4</name>
<evidence type="ECO:0000259" key="4">
    <source>
        <dbReference type="Pfam" id="PF03109"/>
    </source>
</evidence>
<dbReference type="KEGG" id="pbo:PACID_05910"/>
<evidence type="ECO:0000256" key="1">
    <source>
        <dbReference type="ARBA" id="ARBA00009670"/>
    </source>
</evidence>
<reference evidence="5 6" key="1">
    <citation type="journal article" date="2012" name="BMC Genomics">
        <title>The genome sequence of Propionibacterium acidipropionici provides insights into its biotechnological and industrial potential.</title>
        <authorList>
            <person name="Parizzi L.P."/>
            <person name="Grassi M.C."/>
            <person name="Llerena L.A."/>
            <person name="Carazzolle M.F."/>
            <person name="Queiroz V.L."/>
            <person name="Lunardi I."/>
            <person name="Zeidler A.F."/>
            <person name="Teixeira P.J."/>
            <person name="Mieczkowski P."/>
            <person name="Rincones J."/>
            <person name="Pereira G.A."/>
        </authorList>
    </citation>
    <scope>NUCLEOTIDE SEQUENCE [LARGE SCALE GENOMIC DNA]</scope>
    <source>
        <strain evidence="6">ATCC 4875 / DSM 20272 / JCM 6432 / NBRC 12425 / NCIMB 8070</strain>
    </source>
</reference>
<dbReference type="PATRIC" id="fig|1171373.8.peg.598"/>
<protein>
    <submittedName>
        <fullName evidence="5">ABC-1protein</fullName>
    </submittedName>
</protein>
<dbReference type="InterPro" id="IPR004147">
    <property type="entry name" value="ABC1_dom"/>
</dbReference>
<comment type="similarity">
    <text evidence="1">Belongs to the protein kinase superfamily. ADCK protein kinase family.</text>
</comment>
<sequence>MEDEHALSEGAGGAVQRVDPSAHPVQDPQDRRAQDPGAPRSPDPRARRARRRALRIRYYRILRFAAEQVIHMWWFNIVLPMIGLRRFSARGQDRRMQASARSFHDLAADLGGLMIKLGQFMSTRMDVLPAEVTVELAGLQDEAPAVPFEQVRRLAEESLGAPLTRVYESFDPAPMAAASLGQVHRARLSPVNARVAGFRDVVVKVQRPGIGEVVETDLSALRKVAHWFMRFQFISDRVDAPGLVEEFGRISRLEIDYLNEGANADRFAEESGADPRIGYPRVAWEQTTRRVLTLSDVSAVKIKDLEGIRAAGIDPAEVARELASMIFDQLFGTGFFHADPHPGNLFVTPLDPDRAQQAGQNWELTFVDFGMMGQVPPTLKGGLREAMIAIGSRDGQRLVKAMKDVDLLLPTADIGQLERLVIELFEQFGGMGLAELRHVDPSQFIRLGRQFRELMESMPFQLPQDFLLIIRTVSLLSGLCQSLDPDFNIWDAVQPYATRLIEEEGGGPTEQAAREAVGTLRVLAELPRRADHIISLVERGQLSVETPEIDRLLKRIERAIGRAISAIVFVGLLIGGILLHPVNAPLGIVLMAVSAIPLIHALFFGNGR</sequence>
<dbReference type="STRING" id="1171373.PACID_05910"/>
<gene>
    <name evidence="5" type="ordered locus">PACID_05910</name>
</gene>
<dbReference type="AlphaFoldDB" id="K7S1L3"/>
<keyword evidence="3" id="KW-0812">Transmembrane</keyword>
<proteinExistence type="inferred from homology"/>
<feature type="domain" description="ABC1 atypical kinase-like" evidence="4">
    <location>
        <begin position="139"/>
        <end position="401"/>
    </location>
</feature>
<feature type="transmembrane region" description="Helical" evidence="3">
    <location>
        <begin position="586"/>
        <end position="605"/>
    </location>
</feature>
<dbReference type="PANTHER" id="PTHR10566">
    <property type="entry name" value="CHAPERONE-ACTIVITY OF BC1 COMPLEX CABC1 -RELATED"/>
    <property type="match status" value="1"/>
</dbReference>
<evidence type="ECO:0000256" key="3">
    <source>
        <dbReference type="SAM" id="Phobius"/>
    </source>
</evidence>
<dbReference type="eggNOG" id="COG0661">
    <property type="taxonomic scope" value="Bacteria"/>
</dbReference>
<dbReference type="PANTHER" id="PTHR10566:SF113">
    <property type="entry name" value="PROTEIN ACTIVITY OF BC1 COMPLEX KINASE 7, CHLOROPLASTIC"/>
    <property type="match status" value="1"/>
</dbReference>
<evidence type="ECO:0000313" key="5">
    <source>
        <dbReference type="EMBL" id="AFV88432.1"/>
    </source>
</evidence>
<dbReference type="EMBL" id="CP003493">
    <property type="protein sequence ID" value="AFV88432.1"/>
    <property type="molecule type" value="Genomic_DNA"/>
</dbReference>
<dbReference type="InterPro" id="IPR011009">
    <property type="entry name" value="Kinase-like_dom_sf"/>
</dbReference>